<sequence>MLITSLLLKKHNYVYFVIIDTTIANLNSYNTSTNKELLTKYNSSSKIGTYYNKAKAITRVNDNFYNYLLPPSFVKDKDKEGFIKTPYMLFTYALPMLSTNKKIAKRPRSAYKTTYASTRLRS</sequence>
<dbReference type="HOGENOM" id="CLU_2026248_0_0_1"/>
<dbReference type="RefSeq" id="XP_040877470.1">
    <property type="nucleotide sequence ID" value="XM_041025105.1"/>
</dbReference>
<gene>
    <name evidence="1" type="ORF">M437DRAFT_68347</name>
</gene>
<proteinExistence type="predicted"/>
<dbReference type="AlphaFoldDB" id="A0A074VRV5"/>
<name>A0A074VRV5_AURM1</name>
<dbReference type="EMBL" id="KL584843">
    <property type="protein sequence ID" value="KEQ60447.1"/>
    <property type="molecule type" value="Genomic_DNA"/>
</dbReference>
<evidence type="ECO:0000313" key="1">
    <source>
        <dbReference type="EMBL" id="KEQ60447.1"/>
    </source>
</evidence>
<dbReference type="Proteomes" id="UP000030672">
    <property type="component" value="Unassembled WGS sequence"/>
</dbReference>
<accession>A0A074VRV5</accession>
<dbReference type="GeneID" id="63918478"/>
<organism evidence="1 2">
    <name type="scientific">Aureobasidium melanogenum (strain CBS 110374)</name>
    <name type="common">Aureobasidium pullulans var. melanogenum</name>
    <dbReference type="NCBI Taxonomy" id="1043003"/>
    <lineage>
        <taxon>Eukaryota</taxon>
        <taxon>Fungi</taxon>
        <taxon>Dikarya</taxon>
        <taxon>Ascomycota</taxon>
        <taxon>Pezizomycotina</taxon>
        <taxon>Dothideomycetes</taxon>
        <taxon>Dothideomycetidae</taxon>
        <taxon>Dothideales</taxon>
        <taxon>Saccotheciaceae</taxon>
        <taxon>Aureobasidium</taxon>
    </lineage>
</organism>
<protein>
    <submittedName>
        <fullName evidence="1">Uncharacterized protein</fullName>
    </submittedName>
</protein>
<keyword evidence="2" id="KW-1185">Reference proteome</keyword>
<evidence type="ECO:0000313" key="2">
    <source>
        <dbReference type="Proteomes" id="UP000030672"/>
    </source>
</evidence>
<reference evidence="1 2" key="1">
    <citation type="journal article" date="2014" name="BMC Genomics">
        <title>Genome sequencing of four Aureobasidium pullulans varieties: biotechnological potential, stress tolerance, and description of new species.</title>
        <authorList>
            <person name="Gostin Ar C."/>
            <person name="Ohm R.A."/>
            <person name="Kogej T."/>
            <person name="Sonjak S."/>
            <person name="Turk M."/>
            <person name="Zajc J."/>
            <person name="Zalar P."/>
            <person name="Grube M."/>
            <person name="Sun H."/>
            <person name="Han J."/>
            <person name="Sharma A."/>
            <person name="Chiniquy J."/>
            <person name="Ngan C.Y."/>
            <person name="Lipzen A."/>
            <person name="Barry K."/>
            <person name="Grigoriev I.V."/>
            <person name="Gunde-Cimerman N."/>
        </authorList>
    </citation>
    <scope>NUCLEOTIDE SEQUENCE [LARGE SCALE GENOMIC DNA]</scope>
    <source>
        <strain evidence="1 2">CBS 110374</strain>
    </source>
</reference>